<protein>
    <recommendedName>
        <fullName evidence="2">Methyltransferase domain-containing protein</fullName>
    </recommendedName>
</protein>
<dbReference type="PANTHER" id="PTHR43861">
    <property type="entry name" value="TRANS-ACONITATE 2-METHYLTRANSFERASE-RELATED"/>
    <property type="match status" value="1"/>
</dbReference>
<organism evidence="3 4">
    <name type="scientific">Alectoria fallacina</name>
    <dbReference type="NCBI Taxonomy" id="1903189"/>
    <lineage>
        <taxon>Eukaryota</taxon>
        <taxon>Fungi</taxon>
        <taxon>Dikarya</taxon>
        <taxon>Ascomycota</taxon>
        <taxon>Pezizomycotina</taxon>
        <taxon>Lecanoromycetes</taxon>
        <taxon>OSLEUM clade</taxon>
        <taxon>Lecanoromycetidae</taxon>
        <taxon>Lecanorales</taxon>
        <taxon>Lecanorineae</taxon>
        <taxon>Parmeliaceae</taxon>
        <taxon>Alectoria</taxon>
    </lineage>
</organism>
<keyword evidence="4" id="KW-1185">Reference proteome</keyword>
<sequence>MHDNATNLIKAIYDERSEGYDDSNNSHHVRQAHEYIECAQLKEGETVLDLACGTGLVTLVAKKQVGRGRVVGVDISDGMLEVARRKTREQGLDITYLEHDIADLSGLDLLPETTQGFDVITCASALVLLKEPLRAVKHWTSLLAPNGRLLTDVAVERSMTAARILAQIGAEIGQSVRWDASWVESEDSLRKLLSDAGLTVEQVYTSKAYETLEHKAGDGPEMFEKAVASPMFRNFGEPATKDKAKALFSRKLEEMASEDGLVHEEVRFYMGIARKQTNI</sequence>
<dbReference type="InterPro" id="IPR029063">
    <property type="entry name" value="SAM-dependent_MTases_sf"/>
</dbReference>
<dbReference type="Gene3D" id="3.40.50.150">
    <property type="entry name" value="Vaccinia Virus protein VP39"/>
    <property type="match status" value="1"/>
</dbReference>
<name>A0A8H3F5K4_9LECA</name>
<dbReference type="CDD" id="cd02440">
    <property type="entry name" value="AdoMet_MTases"/>
    <property type="match status" value="1"/>
</dbReference>
<keyword evidence="1" id="KW-0808">Transferase</keyword>
<accession>A0A8H3F5K4</accession>
<dbReference type="EMBL" id="CAJPDR010000107">
    <property type="protein sequence ID" value="CAF9918048.1"/>
    <property type="molecule type" value="Genomic_DNA"/>
</dbReference>
<evidence type="ECO:0000256" key="1">
    <source>
        <dbReference type="ARBA" id="ARBA00022679"/>
    </source>
</evidence>
<proteinExistence type="predicted"/>
<dbReference type="AlphaFoldDB" id="A0A8H3F5K4"/>
<evidence type="ECO:0000259" key="2">
    <source>
        <dbReference type="Pfam" id="PF13649"/>
    </source>
</evidence>
<dbReference type="SUPFAM" id="SSF53335">
    <property type="entry name" value="S-adenosyl-L-methionine-dependent methyltransferases"/>
    <property type="match status" value="1"/>
</dbReference>
<dbReference type="Pfam" id="PF13649">
    <property type="entry name" value="Methyltransf_25"/>
    <property type="match status" value="1"/>
</dbReference>
<comment type="caution">
    <text evidence="3">The sequence shown here is derived from an EMBL/GenBank/DDBJ whole genome shotgun (WGS) entry which is preliminary data.</text>
</comment>
<gene>
    <name evidence="3" type="ORF">ALECFALPRED_000502</name>
</gene>
<dbReference type="InterPro" id="IPR041698">
    <property type="entry name" value="Methyltransf_25"/>
</dbReference>
<feature type="domain" description="Methyltransferase" evidence="2">
    <location>
        <begin position="47"/>
        <end position="147"/>
    </location>
</feature>
<reference evidence="3" key="1">
    <citation type="submission" date="2021-03" db="EMBL/GenBank/DDBJ databases">
        <authorList>
            <person name="Tagirdzhanova G."/>
        </authorList>
    </citation>
    <scope>NUCLEOTIDE SEQUENCE</scope>
</reference>
<dbReference type="OrthoDB" id="6329284at2759"/>
<evidence type="ECO:0000313" key="3">
    <source>
        <dbReference type="EMBL" id="CAF9918048.1"/>
    </source>
</evidence>
<evidence type="ECO:0000313" key="4">
    <source>
        <dbReference type="Proteomes" id="UP000664203"/>
    </source>
</evidence>
<dbReference type="GO" id="GO:0016740">
    <property type="term" value="F:transferase activity"/>
    <property type="evidence" value="ECO:0007669"/>
    <property type="project" value="UniProtKB-KW"/>
</dbReference>
<dbReference type="Proteomes" id="UP000664203">
    <property type="component" value="Unassembled WGS sequence"/>
</dbReference>